<evidence type="ECO:0000313" key="3">
    <source>
        <dbReference type="Proteomes" id="UP000788262"/>
    </source>
</evidence>
<evidence type="ECO:0000313" key="2">
    <source>
        <dbReference type="EMBL" id="MBN0044312.1"/>
    </source>
</evidence>
<keyword evidence="3" id="KW-1185">Reference proteome</keyword>
<dbReference type="Pfam" id="PF18934">
    <property type="entry name" value="DUF5682"/>
    <property type="match status" value="1"/>
</dbReference>
<gene>
    <name evidence="2" type="ORF">JS756_09345</name>
</gene>
<proteinExistence type="predicted"/>
<sequence length="820" mass="86682">MTEDAAAAGGGGPWLLGVRHHGPGSARAVRAALEAARPRIVLIEGPPEADPLIPLAAETDMRPPVALLAHAVDEPGRSAFWPLAEFSPEWVALRWALEHGVPARFIDLPAAHSLARGSTVPDPADPAAPGDADTGGAAAGGPAGRDAQEQRAPADVRVDPLAVLAGTAGYDDPERWWEDVVEHRGAKGGDAFAPFAALEEAMAMLREAYGGGGQDRDLVREAHMRLQLRAARRETGDDVAVVCGAWHVPALRRKPAVAADRALLKGLPKVRADLTWVPWTHRRLARGGGYGAGIEAPGWYGHLFAAPDRPVERWLTRVAGLLREEDRIVSPAHVIEAVRLADTLAALRGRPLPGLRETTDAARAVMCDGSDVPLALVRDRLVVGEALGEVPRTAPAVPLQRDLDRLQRRLRLRPEAEDRELELDLRKDIDAERSRLLHRLRLLGVDWGEPAASRVGTGTFRETWRLRWEPELAVRVAEAGVWGTTVIAAANGRAEADAAAAQALAEVTALAERCLQAGLTEALSAVMRALADRAALEADVGRLAQALPALVRSLRYGDVRGTDTGALAEVAAGLADRVFVGLPPACAALAPDAADEMRRRLDAVHGAVGLLADVTDVPAGRAAPAARRGDGLRPRWQEVLRVLSARDAVPGQVRGRAVRLLLDDGRMGQDEAARLMGLALSPGTPPQDAAAWIEGFVGGGGGGMLLVHDERLLSLVDGWLTGVPAQAFTDVLPLLRRTFAAYEPGVRRTLGELVRRGPERRPGAGPAARTGLPGFAAGLDDERADAVVPVARLLLGLDGAPDAADGDRDDSDTGLVGVGT</sequence>
<evidence type="ECO:0000256" key="1">
    <source>
        <dbReference type="SAM" id="MobiDB-lite"/>
    </source>
</evidence>
<name>A0ABS2VMJ8_STRAS</name>
<dbReference type="EMBL" id="JAFFZS010000005">
    <property type="protein sequence ID" value="MBN0044312.1"/>
    <property type="molecule type" value="Genomic_DNA"/>
</dbReference>
<organism evidence="2 3">
    <name type="scientific">Streptomyces actuosus</name>
    <dbReference type="NCBI Taxonomy" id="1885"/>
    <lineage>
        <taxon>Bacteria</taxon>
        <taxon>Bacillati</taxon>
        <taxon>Actinomycetota</taxon>
        <taxon>Actinomycetes</taxon>
        <taxon>Kitasatosporales</taxon>
        <taxon>Streptomycetaceae</taxon>
        <taxon>Streptomyces</taxon>
    </lineage>
</organism>
<dbReference type="RefSeq" id="WP_205382535.1">
    <property type="nucleotide sequence ID" value="NZ_JAFFZS010000005.1"/>
</dbReference>
<feature type="region of interest" description="Disordered" evidence="1">
    <location>
        <begin position="801"/>
        <end position="820"/>
    </location>
</feature>
<dbReference type="PANTHER" id="PTHR30634:SF14">
    <property type="match status" value="1"/>
</dbReference>
<dbReference type="Proteomes" id="UP000788262">
    <property type="component" value="Unassembled WGS sequence"/>
</dbReference>
<feature type="region of interest" description="Disordered" evidence="1">
    <location>
        <begin position="116"/>
        <end position="153"/>
    </location>
</feature>
<protein>
    <submittedName>
        <fullName evidence="2">Uncharacterized protein</fullName>
    </submittedName>
</protein>
<dbReference type="InterPro" id="IPR050458">
    <property type="entry name" value="LolB"/>
</dbReference>
<accession>A0ABS2VMJ8</accession>
<dbReference type="InterPro" id="IPR043737">
    <property type="entry name" value="DUF5682"/>
</dbReference>
<feature type="compositionally biased region" description="Low complexity" evidence="1">
    <location>
        <begin position="121"/>
        <end position="136"/>
    </location>
</feature>
<comment type="caution">
    <text evidence="2">The sequence shown here is derived from an EMBL/GenBank/DDBJ whole genome shotgun (WGS) entry which is preliminary data.</text>
</comment>
<dbReference type="PANTHER" id="PTHR30634">
    <property type="entry name" value="OUTER MEMBRANE LOLAB LIPOPROTEIN INSERTION APPARATUS"/>
    <property type="match status" value="1"/>
</dbReference>
<reference evidence="2 3" key="1">
    <citation type="submission" date="2021-02" db="EMBL/GenBank/DDBJ databases">
        <title>Whole genome sequencing of Streptomyces actuosus VRA1.</title>
        <authorList>
            <person name="Sen G."/>
            <person name="Sen A."/>
        </authorList>
    </citation>
    <scope>NUCLEOTIDE SEQUENCE [LARGE SCALE GENOMIC DNA]</scope>
    <source>
        <strain evidence="2 3">VRA1</strain>
    </source>
</reference>